<proteinExistence type="predicted"/>
<name>A0ABX0FEE7_9BACL</name>
<evidence type="ECO:0000259" key="1">
    <source>
        <dbReference type="Pfam" id="PF13529"/>
    </source>
</evidence>
<protein>
    <recommendedName>
        <fullName evidence="1">Peptidase C39-like domain-containing protein</fullName>
    </recommendedName>
</protein>
<dbReference type="Proteomes" id="UP000800303">
    <property type="component" value="Unassembled WGS sequence"/>
</dbReference>
<dbReference type="EMBL" id="JAAFGS010000013">
    <property type="protein sequence ID" value="NGZ78012.1"/>
    <property type="molecule type" value="Genomic_DNA"/>
</dbReference>
<comment type="caution">
    <text evidence="2">The sequence shown here is derived from an EMBL/GenBank/DDBJ whole genome shotgun (WGS) entry which is preliminary data.</text>
</comment>
<dbReference type="InterPro" id="IPR039564">
    <property type="entry name" value="Peptidase_C39-like"/>
</dbReference>
<keyword evidence="3" id="KW-1185">Reference proteome</keyword>
<dbReference type="RefSeq" id="WP_166279538.1">
    <property type="nucleotide sequence ID" value="NZ_JAAFGS010000013.1"/>
</dbReference>
<organism evidence="2 3">
    <name type="scientific">Saccharibacillus alkalitolerans</name>
    <dbReference type="NCBI Taxonomy" id="2705290"/>
    <lineage>
        <taxon>Bacteria</taxon>
        <taxon>Bacillati</taxon>
        <taxon>Bacillota</taxon>
        <taxon>Bacilli</taxon>
        <taxon>Bacillales</taxon>
        <taxon>Paenibacillaceae</taxon>
        <taxon>Saccharibacillus</taxon>
    </lineage>
</organism>
<reference evidence="2 3" key="1">
    <citation type="submission" date="2020-01" db="EMBL/GenBank/DDBJ databases">
        <title>Polyphasic characterisation and genomic insights into a novel alkali tolerant bacterium VR-M41.</title>
        <authorList>
            <person name="Vemuluri V.R."/>
        </authorList>
    </citation>
    <scope>NUCLEOTIDE SEQUENCE [LARGE SCALE GENOMIC DNA]</scope>
    <source>
        <strain evidence="2 3">VR-M41</strain>
    </source>
</reference>
<dbReference type="Pfam" id="PF13529">
    <property type="entry name" value="Peptidase_C39_2"/>
    <property type="match status" value="1"/>
</dbReference>
<feature type="domain" description="Peptidase C39-like" evidence="1">
    <location>
        <begin position="8"/>
        <end position="163"/>
    </location>
</feature>
<evidence type="ECO:0000313" key="3">
    <source>
        <dbReference type="Proteomes" id="UP000800303"/>
    </source>
</evidence>
<sequence>MRQNILSYQAYTQWETGIRSPASACGPAAIAGLVRYWEERLPKREGSSFAPLPADPAQAVNEMYRACGGTPLGMSAPVLALGLRRQLNARLRGLGLTARASTPRLKSFEAYRREIDEGRPVAVKFDKWFSLRWLERPAFDYHWTVGCGYRIEDDGTQLLIVHDAGTRFKDGTYTESRERRIEYAPHRAVLTLVALRACADRLYE</sequence>
<evidence type="ECO:0000313" key="2">
    <source>
        <dbReference type="EMBL" id="NGZ78012.1"/>
    </source>
</evidence>
<gene>
    <name evidence="2" type="ORF">GYN08_22215</name>
</gene>
<accession>A0ABX0FEE7</accession>